<dbReference type="NCBIfam" id="TIGR00051">
    <property type="entry name" value="YbgC/FadM family acyl-CoA thioesterase"/>
    <property type="match status" value="1"/>
</dbReference>
<dbReference type="EMBL" id="DACSWI010000006">
    <property type="protein sequence ID" value="HAT3809442.1"/>
    <property type="molecule type" value="Genomic_DNA"/>
</dbReference>
<dbReference type="EMBL" id="JZSH01000019">
    <property type="protein sequence ID" value="KJF78856.1"/>
    <property type="molecule type" value="Genomic_DNA"/>
</dbReference>
<organism evidence="4 5">
    <name type="scientific">Morganella morganii</name>
    <name type="common">Proteus morganii</name>
    <dbReference type="NCBI Taxonomy" id="582"/>
    <lineage>
        <taxon>Bacteria</taxon>
        <taxon>Pseudomonadati</taxon>
        <taxon>Pseudomonadota</taxon>
        <taxon>Gammaproteobacteria</taxon>
        <taxon>Enterobacterales</taxon>
        <taxon>Morganellaceae</taxon>
        <taxon>Morganella</taxon>
    </lineage>
</organism>
<gene>
    <name evidence="3" type="ORF">I8608_002304</name>
    <name evidence="4" type="ORF">UA45_03340</name>
</gene>
<sequence>MSTTIKVIGYHIDAFGHVNNARYLEFLEAARWDWLESYDAYRWFKQMDIAVVVVNININYRLPVYVGERLVIDSYLQHAGQKSGILKQIITRQEDKQVVADAEVTFVFVNMKTGKAIPIEGEIRDKFELLAAPKES</sequence>
<dbReference type="PATRIC" id="fig|582.24.peg.1017"/>
<dbReference type="CDD" id="cd00586">
    <property type="entry name" value="4HBT"/>
    <property type="match status" value="1"/>
</dbReference>
<dbReference type="InterPro" id="IPR029069">
    <property type="entry name" value="HotDog_dom_sf"/>
</dbReference>
<accession>A0A0D8LCK9</accession>
<comment type="similarity">
    <text evidence="1">Belongs to the 4-hydroxybenzoyl-CoA thioesterase family.</text>
</comment>
<dbReference type="GO" id="GO:0047617">
    <property type="term" value="F:fatty acyl-CoA hydrolase activity"/>
    <property type="evidence" value="ECO:0007669"/>
    <property type="project" value="TreeGrafter"/>
</dbReference>
<reference evidence="3" key="3">
    <citation type="submission" date="2020-10" db="EMBL/GenBank/DDBJ databases">
        <authorList>
            <consortium name="NCBI Pathogen Detection Project"/>
        </authorList>
    </citation>
    <scope>NUCLEOTIDE SEQUENCE</scope>
    <source>
        <strain evidence="3">Morganella morganii ARLG-3209</strain>
    </source>
</reference>
<dbReference type="PIRSF" id="PIRSF003230">
    <property type="entry name" value="YbgC"/>
    <property type="match status" value="1"/>
</dbReference>
<evidence type="ECO:0000313" key="5">
    <source>
        <dbReference type="Proteomes" id="UP000032582"/>
    </source>
</evidence>
<comment type="caution">
    <text evidence="4">The sequence shown here is derived from an EMBL/GenBank/DDBJ whole genome shotgun (WGS) entry which is preliminary data.</text>
</comment>
<protein>
    <submittedName>
        <fullName evidence="3 4">Thioesterase</fullName>
    </submittedName>
</protein>
<name>A0A0D8LCK9_MORMO</name>
<dbReference type="PANTHER" id="PTHR31793:SF24">
    <property type="entry name" value="LONG-CHAIN ACYL-COA THIOESTERASE FADM"/>
    <property type="match status" value="1"/>
</dbReference>
<dbReference type="Proteomes" id="UP000032582">
    <property type="component" value="Unassembled WGS sequence"/>
</dbReference>
<evidence type="ECO:0000256" key="2">
    <source>
        <dbReference type="ARBA" id="ARBA00022801"/>
    </source>
</evidence>
<dbReference type="AlphaFoldDB" id="A0A0D8LCK9"/>
<dbReference type="SUPFAM" id="SSF54637">
    <property type="entry name" value="Thioesterase/thiol ester dehydrase-isomerase"/>
    <property type="match status" value="1"/>
</dbReference>
<reference evidence="3" key="2">
    <citation type="journal article" date="2018" name="Genome Biol.">
        <title>SKESA: strategic k-mer extension for scrupulous assemblies.</title>
        <authorList>
            <person name="Souvorov A."/>
            <person name="Agarwala R."/>
            <person name="Lipman D.J."/>
        </authorList>
    </citation>
    <scope>NUCLEOTIDE SEQUENCE</scope>
    <source>
        <strain evidence="3">Morganella morganii ARLG-3209</strain>
    </source>
</reference>
<reference evidence="4 5" key="1">
    <citation type="submission" date="2015-02" db="EMBL/GenBank/DDBJ databases">
        <title>Whole genome shotgun sequencing of cultured foodborne pathogen.</title>
        <authorList>
            <person name="Timme R."/>
            <person name="Allard M.W."/>
            <person name="Strain E."/>
            <person name="Evans P.S."/>
            <person name="Brown E."/>
        </authorList>
    </citation>
    <scope>NUCLEOTIDE SEQUENCE [LARGE SCALE GENOMIC DNA]</scope>
    <source>
        <strain evidence="4 5">GCSL-TSO-24</strain>
    </source>
</reference>
<dbReference type="Gene3D" id="3.10.129.10">
    <property type="entry name" value="Hotdog Thioesterase"/>
    <property type="match status" value="1"/>
</dbReference>
<dbReference type="Proteomes" id="UP000865968">
    <property type="component" value="Unassembled WGS sequence"/>
</dbReference>
<dbReference type="InterPro" id="IPR006684">
    <property type="entry name" value="YbgC/YbaW"/>
</dbReference>
<dbReference type="InterPro" id="IPR050563">
    <property type="entry name" value="4-hydroxybenzoyl-CoA_TE"/>
</dbReference>
<dbReference type="RefSeq" id="WP_025151719.1">
    <property type="nucleotide sequence ID" value="NZ_JAHOAK010000003.1"/>
</dbReference>
<proteinExistence type="inferred from homology"/>
<evidence type="ECO:0000256" key="1">
    <source>
        <dbReference type="ARBA" id="ARBA00005953"/>
    </source>
</evidence>
<evidence type="ECO:0000313" key="3">
    <source>
        <dbReference type="EMBL" id="HAT3809442.1"/>
    </source>
</evidence>
<keyword evidence="2" id="KW-0378">Hydrolase</keyword>
<dbReference type="PANTHER" id="PTHR31793">
    <property type="entry name" value="4-HYDROXYBENZOYL-COA THIOESTERASE FAMILY MEMBER"/>
    <property type="match status" value="1"/>
</dbReference>
<dbReference type="Pfam" id="PF13279">
    <property type="entry name" value="4HBT_2"/>
    <property type="match status" value="1"/>
</dbReference>
<evidence type="ECO:0000313" key="4">
    <source>
        <dbReference type="EMBL" id="KJF78856.1"/>
    </source>
</evidence>